<dbReference type="SMART" id="SM00355">
    <property type="entry name" value="ZnF_C2H2"/>
    <property type="match status" value="2"/>
</dbReference>
<keyword evidence="1" id="KW-0863">Zinc-finger</keyword>
<proteinExistence type="predicted"/>
<dbReference type="EMBL" id="MK064565">
    <property type="protein sequence ID" value="AZI75896.1"/>
    <property type="molecule type" value="Genomic_DNA"/>
</dbReference>
<reference evidence="3" key="1">
    <citation type="journal article" date="2018" name="Environ. Microbiol.">
        <title>New archaeal viruses discovered by metagenomic analysis of viral communities in enrichment cultures.</title>
        <authorList>
            <person name="Liu Y."/>
            <person name="Brandt D."/>
            <person name="Ishino S."/>
            <person name="Ishino Y."/>
            <person name="Koonin E.V."/>
            <person name="Kalinowski J."/>
            <person name="Krupovic M."/>
            <person name="Prangishvili D."/>
        </authorList>
    </citation>
    <scope>NUCLEOTIDE SEQUENCE [LARGE SCALE GENOMIC DNA]</scope>
</reference>
<keyword evidence="4" id="KW-1185">Reference proteome</keyword>
<organism evidence="3">
    <name type="scientific">Sulfolobales Beppu rod-shaped virus 1</name>
    <dbReference type="NCBI Taxonomy" id="2493121"/>
    <lineage>
        <taxon>Viruses</taxon>
        <taxon>Adnaviria</taxon>
        <taxon>Zilligvirae</taxon>
        <taxon>Taleaviricota</taxon>
        <taxon>Tokiviricetes</taxon>
        <taxon>Ligamenvirales</taxon>
        <taxon>Rudiviridae</taxon>
        <taxon>Japarudivirus</taxon>
        <taxon>Japarudivirus beppuense</taxon>
        <taxon>Japarudivirus SBRV1</taxon>
    </lineage>
</organism>
<dbReference type="Proteomes" id="UP000277970">
    <property type="component" value="Segment"/>
</dbReference>
<dbReference type="Gene3D" id="3.30.160.60">
    <property type="entry name" value="Classic Zinc Finger"/>
    <property type="match status" value="1"/>
</dbReference>
<dbReference type="SUPFAM" id="SSF57667">
    <property type="entry name" value="beta-beta-alpha zinc fingers"/>
    <property type="match status" value="1"/>
</dbReference>
<gene>
    <name evidence="3" type="ORF">SBRV1_gp07</name>
</gene>
<dbReference type="GO" id="GO:0008270">
    <property type="term" value="F:zinc ion binding"/>
    <property type="evidence" value="ECO:0007669"/>
    <property type="project" value="UniProtKB-KW"/>
</dbReference>
<sequence length="98" mass="11947">MQYYKCPFCERHFKSFFMLKGHVREMHYNISNCPICGYKCNNMTGLLIHLAKAKNNQHLAYWYIFRDSHTRRENKLKILQRHNANEKDLKNYFKVEVS</sequence>
<evidence type="ECO:0000313" key="4">
    <source>
        <dbReference type="Proteomes" id="UP000277970"/>
    </source>
</evidence>
<dbReference type="InterPro" id="IPR036236">
    <property type="entry name" value="Znf_C2H2_sf"/>
</dbReference>
<name>A0A3S8NF51_9VIRU</name>
<feature type="domain" description="C2H2-type" evidence="2">
    <location>
        <begin position="4"/>
        <end position="27"/>
    </location>
</feature>
<protein>
    <submittedName>
        <fullName evidence="3">Zn finger protein</fullName>
    </submittedName>
</protein>
<evidence type="ECO:0000256" key="1">
    <source>
        <dbReference type="PROSITE-ProRule" id="PRU00042"/>
    </source>
</evidence>
<evidence type="ECO:0000259" key="2">
    <source>
        <dbReference type="PROSITE" id="PS50157"/>
    </source>
</evidence>
<dbReference type="PROSITE" id="PS00028">
    <property type="entry name" value="ZINC_FINGER_C2H2_1"/>
    <property type="match status" value="1"/>
</dbReference>
<dbReference type="PROSITE" id="PS50157">
    <property type="entry name" value="ZINC_FINGER_C2H2_2"/>
    <property type="match status" value="1"/>
</dbReference>
<dbReference type="Pfam" id="PF13894">
    <property type="entry name" value="zf-C2H2_4"/>
    <property type="match status" value="1"/>
</dbReference>
<keyword evidence="1" id="KW-0862">Zinc</keyword>
<keyword evidence="1" id="KW-0479">Metal-binding</keyword>
<evidence type="ECO:0000313" key="3">
    <source>
        <dbReference type="EMBL" id="AZI75896.1"/>
    </source>
</evidence>
<accession>A0A3S8NF51</accession>
<dbReference type="InterPro" id="IPR013087">
    <property type="entry name" value="Znf_C2H2_type"/>
</dbReference>